<feature type="signal peptide" evidence="2">
    <location>
        <begin position="1"/>
        <end position="20"/>
    </location>
</feature>
<evidence type="ECO:0000313" key="4">
    <source>
        <dbReference type="Proteomes" id="UP001206925"/>
    </source>
</evidence>
<dbReference type="Proteomes" id="UP001206925">
    <property type="component" value="Unassembled WGS sequence"/>
</dbReference>
<feature type="region of interest" description="Disordered" evidence="1">
    <location>
        <begin position="29"/>
        <end position="84"/>
    </location>
</feature>
<reference evidence="3" key="1">
    <citation type="submission" date="2022-06" db="EMBL/GenBank/DDBJ databases">
        <title>Uncovering the hologenomic basis of an extraordinary plant invasion.</title>
        <authorList>
            <person name="Bieker V.C."/>
            <person name="Martin M.D."/>
            <person name="Gilbert T."/>
            <person name="Hodgins K."/>
            <person name="Battlay P."/>
            <person name="Petersen B."/>
            <person name="Wilson J."/>
        </authorList>
    </citation>
    <scope>NUCLEOTIDE SEQUENCE</scope>
    <source>
        <strain evidence="3">AA19_3_7</strain>
        <tissue evidence="3">Leaf</tissue>
    </source>
</reference>
<dbReference type="EMBL" id="JAMZMK010005649">
    <property type="protein sequence ID" value="KAI7752648.1"/>
    <property type="molecule type" value="Genomic_DNA"/>
</dbReference>
<keyword evidence="2" id="KW-0732">Signal</keyword>
<evidence type="ECO:0000313" key="3">
    <source>
        <dbReference type="EMBL" id="KAI7752648.1"/>
    </source>
</evidence>
<keyword evidence="4" id="KW-1185">Reference proteome</keyword>
<protein>
    <submittedName>
        <fullName evidence="3">Uncharacterized protein</fullName>
    </submittedName>
</protein>
<feature type="compositionally biased region" description="Pro residues" evidence="1">
    <location>
        <begin position="42"/>
        <end position="77"/>
    </location>
</feature>
<accession>A0AAD5D1Z6</accession>
<dbReference type="AlphaFoldDB" id="A0AAD5D1Z6"/>
<sequence length="84" mass="8889">MRFFSLMGNSFGCFASLVNALFLLQGDELKDCWGPHGGAPRPGMPGQPPPTLPGMPPPPGGQMQLPGPPRPGMPPPLNSQQQQQ</sequence>
<evidence type="ECO:0000256" key="1">
    <source>
        <dbReference type="SAM" id="MobiDB-lite"/>
    </source>
</evidence>
<feature type="chain" id="PRO_5042080023" evidence="2">
    <location>
        <begin position="21"/>
        <end position="84"/>
    </location>
</feature>
<proteinExistence type="predicted"/>
<evidence type="ECO:0000256" key="2">
    <source>
        <dbReference type="SAM" id="SignalP"/>
    </source>
</evidence>
<gene>
    <name evidence="3" type="ORF">M8C21_017735</name>
</gene>
<organism evidence="3 4">
    <name type="scientific">Ambrosia artemisiifolia</name>
    <name type="common">Common ragweed</name>
    <dbReference type="NCBI Taxonomy" id="4212"/>
    <lineage>
        <taxon>Eukaryota</taxon>
        <taxon>Viridiplantae</taxon>
        <taxon>Streptophyta</taxon>
        <taxon>Embryophyta</taxon>
        <taxon>Tracheophyta</taxon>
        <taxon>Spermatophyta</taxon>
        <taxon>Magnoliopsida</taxon>
        <taxon>eudicotyledons</taxon>
        <taxon>Gunneridae</taxon>
        <taxon>Pentapetalae</taxon>
        <taxon>asterids</taxon>
        <taxon>campanulids</taxon>
        <taxon>Asterales</taxon>
        <taxon>Asteraceae</taxon>
        <taxon>Asteroideae</taxon>
        <taxon>Heliantheae alliance</taxon>
        <taxon>Heliantheae</taxon>
        <taxon>Ambrosia</taxon>
    </lineage>
</organism>
<comment type="caution">
    <text evidence="3">The sequence shown here is derived from an EMBL/GenBank/DDBJ whole genome shotgun (WGS) entry which is preliminary data.</text>
</comment>
<name>A0AAD5D1Z6_AMBAR</name>